<dbReference type="AlphaFoldDB" id="A0A4U8UHK7"/>
<feature type="transmembrane region" description="Helical" evidence="6">
    <location>
        <begin position="185"/>
        <end position="209"/>
    </location>
</feature>
<evidence type="ECO:0000313" key="7">
    <source>
        <dbReference type="EMBL" id="TMS32206.1"/>
    </source>
</evidence>
<dbReference type="InterPro" id="IPR050920">
    <property type="entry name" value="Nematode_rcpt-like_delta"/>
</dbReference>
<keyword evidence="5 6" id="KW-0472">Membrane</keyword>
<comment type="subcellular location">
    <subcellularLocation>
        <location evidence="1">Membrane</location>
        <topology evidence="1">Multi-pass membrane protein</topology>
    </subcellularLocation>
</comment>
<reference evidence="7 8" key="2">
    <citation type="journal article" date="2019" name="G3 (Bethesda)">
        <title>Hybrid Assembly of the Genome of the Entomopathogenic Nematode Steinernema carpocapsae Identifies the X-Chromosome.</title>
        <authorList>
            <person name="Serra L."/>
            <person name="Macchietto M."/>
            <person name="Macias-Munoz A."/>
            <person name="McGill C.J."/>
            <person name="Rodriguez I.M."/>
            <person name="Rodriguez B."/>
            <person name="Murad R."/>
            <person name="Mortazavi A."/>
        </authorList>
    </citation>
    <scope>NUCLEOTIDE SEQUENCE [LARGE SCALE GENOMIC DNA]</scope>
    <source>
        <strain evidence="7 8">ALL</strain>
    </source>
</reference>
<dbReference type="GO" id="GO:0016020">
    <property type="term" value="C:membrane"/>
    <property type="evidence" value="ECO:0007669"/>
    <property type="project" value="UniProtKB-SubCell"/>
</dbReference>
<feature type="transmembrane region" description="Helical" evidence="6">
    <location>
        <begin position="6"/>
        <end position="31"/>
    </location>
</feature>
<keyword evidence="3 6" id="KW-0812">Transmembrane</keyword>
<dbReference type="PANTHER" id="PTHR22945:SF40">
    <property type="entry name" value="SERPENTINE RECEPTOR, CLASS D (DELTA)-RELATED"/>
    <property type="match status" value="1"/>
</dbReference>
<keyword evidence="8" id="KW-1185">Reference proteome</keyword>
<organism evidence="7 8">
    <name type="scientific">Steinernema carpocapsae</name>
    <name type="common">Entomopathogenic nematode</name>
    <dbReference type="NCBI Taxonomy" id="34508"/>
    <lineage>
        <taxon>Eukaryota</taxon>
        <taxon>Metazoa</taxon>
        <taxon>Ecdysozoa</taxon>
        <taxon>Nematoda</taxon>
        <taxon>Chromadorea</taxon>
        <taxon>Rhabditida</taxon>
        <taxon>Tylenchina</taxon>
        <taxon>Panagrolaimomorpha</taxon>
        <taxon>Strongyloidoidea</taxon>
        <taxon>Steinernematidae</taxon>
        <taxon>Steinernema</taxon>
    </lineage>
</organism>
<dbReference type="InterPro" id="IPR019421">
    <property type="entry name" value="7TM_GPCR_serpentine_rcpt_Srd"/>
</dbReference>
<sequence>METINIIFKVWFFVFNGINMALSAFICAIMWKEARKKLADSDHVFSIVVAIVDLIAQGCILLLQPRVLSHASVVIFVITGPANLVKWACPWILGLCIQMVILNHINIFVLWGYRVYVIQSDTLSGIRKFIISVSLFLNTLPFMILYPFSIAKEETLKIYASEYFPKADLNNSVYFGNDVGEVPQAILAFASFGVLAGIIVPVVVALLGLRQYVKAKMKPRSKATARSRRIVLKVGIALSSRVDAVILFASNDHVSALPLHPFHPVYALGIPVFCCI</sequence>
<evidence type="ECO:0000256" key="2">
    <source>
        <dbReference type="ARBA" id="ARBA00009166"/>
    </source>
</evidence>
<accession>A0A4U8UHK7</accession>
<keyword evidence="4 6" id="KW-1133">Transmembrane helix</keyword>
<name>A0A4U8UHK7_STECR</name>
<evidence type="ECO:0000313" key="8">
    <source>
        <dbReference type="Proteomes" id="UP000298663"/>
    </source>
</evidence>
<feature type="transmembrane region" description="Helical" evidence="6">
    <location>
        <begin position="91"/>
        <end position="117"/>
    </location>
</feature>
<comment type="similarity">
    <text evidence="2">Belongs to the nematode receptor-like protein srd family.</text>
</comment>
<protein>
    <submittedName>
        <fullName evidence="7">Uncharacterized protein</fullName>
    </submittedName>
</protein>
<evidence type="ECO:0000256" key="4">
    <source>
        <dbReference type="ARBA" id="ARBA00022989"/>
    </source>
</evidence>
<feature type="transmembrane region" description="Helical" evidence="6">
    <location>
        <begin position="129"/>
        <end position="148"/>
    </location>
</feature>
<evidence type="ECO:0000256" key="6">
    <source>
        <dbReference type="SAM" id="Phobius"/>
    </source>
</evidence>
<evidence type="ECO:0000256" key="1">
    <source>
        <dbReference type="ARBA" id="ARBA00004141"/>
    </source>
</evidence>
<proteinExistence type="inferred from homology"/>
<feature type="transmembrane region" description="Helical" evidence="6">
    <location>
        <begin position="43"/>
        <end position="63"/>
    </location>
</feature>
<evidence type="ECO:0000256" key="3">
    <source>
        <dbReference type="ARBA" id="ARBA00022692"/>
    </source>
</evidence>
<evidence type="ECO:0000256" key="5">
    <source>
        <dbReference type="ARBA" id="ARBA00023136"/>
    </source>
</evidence>
<comment type="caution">
    <text evidence="7">The sequence shown here is derived from an EMBL/GenBank/DDBJ whole genome shotgun (WGS) entry which is preliminary data.</text>
</comment>
<dbReference type="Pfam" id="PF10317">
    <property type="entry name" value="7TM_GPCR_Srd"/>
    <property type="match status" value="1"/>
</dbReference>
<gene>
    <name evidence="7" type="ORF">L596_000080</name>
</gene>
<dbReference type="Proteomes" id="UP000298663">
    <property type="component" value="Unassembled WGS sequence"/>
</dbReference>
<dbReference type="PANTHER" id="PTHR22945">
    <property type="entry name" value="SERPENTINE RECEPTOR, CLASS D DELTA"/>
    <property type="match status" value="1"/>
</dbReference>
<dbReference type="EMBL" id="AZBU02000001">
    <property type="protein sequence ID" value="TMS32206.1"/>
    <property type="molecule type" value="Genomic_DNA"/>
</dbReference>
<reference evidence="7 8" key="1">
    <citation type="journal article" date="2015" name="Genome Biol.">
        <title>Comparative genomics of Steinernema reveals deeply conserved gene regulatory networks.</title>
        <authorList>
            <person name="Dillman A.R."/>
            <person name="Macchietto M."/>
            <person name="Porter C.F."/>
            <person name="Rogers A."/>
            <person name="Williams B."/>
            <person name="Antoshechkin I."/>
            <person name="Lee M.M."/>
            <person name="Goodwin Z."/>
            <person name="Lu X."/>
            <person name="Lewis E.E."/>
            <person name="Goodrich-Blair H."/>
            <person name="Stock S.P."/>
            <person name="Adams B.J."/>
            <person name="Sternberg P.W."/>
            <person name="Mortazavi A."/>
        </authorList>
    </citation>
    <scope>NUCLEOTIDE SEQUENCE [LARGE SCALE GENOMIC DNA]</scope>
    <source>
        <strain evidence="7 8">ALL</strain>
    </source>
</reference>